<dbReference type="EMBL" id="KK583454">
    <property type="protein sequence ID" value="KDO18336.1"/>
    <property type="molecule type" value="Genomic_DNA"/>
</dbReference>
<feature type="domain" description="Putative auto-transporter adhesin head GIN" evidence="1">
    <location>
        <begin position="176"/>
        <end position="275"/>
    </location>
</feature>
<name>A0A067BVM4_SAPPC</name>
<dbReference type="RefSeq" id="XP_012210962.1">
    <property type="nucleotide sequence ID" value="XM_012355572.1"/>
</dbReference>
<dbReference type="PANTHER" id="PTHR39200:SF1">
    <property type="entry name" value="AUTO-TRANSPORTER ADHESIN HEAD GIN DOMAIN-CONTAINING PROTEIN-RELATED"/>
    <property type="match status" value="1"/>
</dbReference>
<dbReference type="VEuPathDB" id="FungiDB:SPRG_16236"/>
<dbReference type="Gene3D" id="2.160.20.120">
    <property type="match status" value="2"/>
</dbReference>
<reference evidence="2 3" key="1">
    <citation type="journal article" date="2013" name="PLoS Genet.">
        <title>Distinctive expansion of potential virulence genes in the genome of the oomycete fish pathogen Saprolegnia parasitica.</title>
        <authorList>
            <person name="Jiang R.H."/>
            <person name="de Bruijn I."/>
            <person name="Haas B.J."/>
            <person name="Belmonte R."/>
            <person name="Lobach L."/>
            <person name="Christie J."/>
            <person name="van den Ackerveken G."/>
            <person name="Bottin A."/>
            <person name="Bulone V."/>
            <person name="Diaz-Moreno S.M."/>
            <person name="Dumas B."/>
            <person name="Fan L."/>
            <person name="Gaulin E."/>
            <person name="Govers F."/>
            <person name="Grenville-Briggs L.J."/>
            <person name="Horner N.R."/>
            <person name="Levin J.Z."/>
            <person name="Mammella M."/>
            <person name="Meijer H.J."/>
            <person name="Morris P."/>
            <person name="Nusbaum C."/>
            <person name="Oome S."/>
            <person name="Phillips A.J."/>
            <person name="van Rooyen D."/>
            <person name="Rzeszutek E."/>
            <person name="Saraiva M."/>
            <person name="Secombes C.J."/>
            <person name="Seidl M.F."/>
            <person name="Snel B."/>
            <person name="Stassen J.H."/>
            <person name="Sykes S."/>
            <person name="Tripathy S."/>
            <person name="van den Berg H."/>
            <person name="Vega-Arreguin J.C."/>
            <person name="Wawra S."/>
            <person name="Young S.K."/>
            <person name="Zeng Q."/>
            <person name="Dieguez-Uribeondo J."/>
            <person name="Russ C."/>
            <person name="Tyler B.M."/>
            <person name="van West P."/>
        </authorList>
    </citation>
    <scope>NUCLEOTIDE SEQUENCE [LARGE SCALE GENOMIC DNA]</scope>
    <source>
        <strain evidence="2 3">CBS 223.65</strain>
    </source>
</reference>
<dbReference type="PANTHER" id="PTHR39200">
    <property type="entry name" value="HYPOTHETICAL EXPORTED PROTEIN"/>
    <property type="match status" value="1"/>
</dbReference>
<keyword evidence="3" id="KW-1185">Reference proteome</keyword>
<evidence type="ECO:0000259" key="1">
    <source>
        <dbReference type="Pfam" id="PF10988"/>
    </source>
</evidence>
<proteinExistence type="predicted"/>
<dbReference type="OrthoDB" id="79818at2759"/>
<dbReference type="AlphaFoldDB" id="A0A067BVM4"/>
<dbReference type="Proteomes" id="UP000030745">
    <property type="component" value="Unassembled WGS sequence"/>
</dbReference>
<protein>
    <recommendedName>
        <fullName evidence="1">Putative auto-transporter adhesin head GIN domain-containing protein</fullName>
    </recommendedName>
</protein>
<dbReference type="InterPro" id="IPR021255">
    <property type="entry name" value="DUF2807"/>
</dbReference>
<accession>A0A067BVM4</accession>
<gene>
    <name evidence="2" type="ORF">SPRG_16236</name>
</gene>
<sequence length="321" mass="33517">MSLEPYTTSFDAAAVRELRNLLPCRVFVLPDGPPGKVFVSLTASHRSVDHFIVQLVQGVLTLRTTHGHLTGQVLVQVHVDEAAWTATKITNAGGGDLCMDGVARTAQGGHLCLVQDGRGGIYMKTPELSLTRFACHVSGGGAIQVDAGALALCSLDSTVSGHGNIAVYAETINTTYASSRVQGAGVINLGARKAWQATSVQATVQGSGVVCFRGEGTCVVATATVTGSGRIRTDALTAHEVDASVYGSGLITTQAVHALRAKPVGPGSIYYTKMPPETCHGLCSHLHNPSSVIVPEAAPLPDRVPHTIDVDTSSSWECHVM</sequence>
<evidence type="ECO:0000313" key="3">
    <source>
        <dbReference type="Proteomes" id="UP000030745"/>
    </source>
</evidence>
<dbReference type="OMA" id="WQATSVQ"/>
<organism evidence="2 3">
    <name type="scientific">Saprolegnia parasitica (strain CBS 223.65)</name>
    <dbReference type="NCBI Taxonomy" id="695850"/>
    <lineage>
        <taxon>Eukaryota</taxon>
        <taxon>Sar</taxon>
        <taxon>Stramenopiles</taxon>
        <taxon>Oomycota</taxon>
        <taxon>Saprolegniomycetes</taxon>
        <taxon>Saprolegniales</taxon>
        <taxon>Saprolegniaceae</taxon>
        <taxon>Saprolegnia</taxon>
    </lineage>
</organism>
<dbReference type="KEGG" id="spar:SPRG_16236"/>
<dbReference type="Pfam" id="PF10988">
    <property type="entry name" value="DUF2807"/>
    <property type="match status" value="1"/>
</dbReference>
<evidence type="ECO:0000313" key="2">
    <source>
        <dbReference type="EMBL" id="KDO18336.1"/>
    </source>
</evidence>
<dbReference type="GeneID" id="24137877"/>